<dbReference type="PANTHER" id="PTHR35797">
    <property type="entry name" value="PROTEASE-RELATED"/>
    <property type="match status" value="1"/>
</dbReference>
<gene>
    <name evidence="3" type="ORF">EGH25_10490</name>
</gene>
<feature type="transmembrane region" description="Helical" evidence="1">
    <location>
        <begin position="116"/>
        <end position="137"/>
    </location>
</feature>
<dbReference type="InterPro" id="IPR042150">
    <property type="entry name" value="MmRce1-like"/>
</dbReference>
<feature type="transmembrane region" description="Helical" evidence="1">
    <location>
        <begin position="149"/>
        <end position="171"/>
    </location>
</feature>
<dbReference type="Proteomes" id="UP001149411">
    <property type="component" value="Unassembled WGS sequence"/>
</dbReference>
<organism evidence="3 4">
    <name type="scientific">Halorutilus salinus</name>
    <dbReference type="NCBI Taxonomy" id="2487751"/>
    <lineage>
        <taxon>Archaea</taxon>
        <taxon>Methanobacteriati</taxon>
        <taxon>Methanobacteriota</taxon>
        <taxon>Stenosarchaea group</taxon>
        <taxon>Halobacteria</taxon>
        <taxon>Halorutilales</taxon>
        <taxon>Halorutilaceae</taxon>
        <taxon>Halorutilus</taxon>
    </lineage>
</organism>
<feature type="domain" description="CAAX prenyl protease 2/Lysostaphin resistance protein A-like" evidence="2">
    <location>
        <begin position="117"/>
        <end position="217"/>
    </location>
</feature>
<dbReference type="GO" id="GO:0080120">
    <property type="term" value="P:CAAX-box protein maturation"/>
    <property type="evidence" value="ECO:0007669"/>
    <property type="project" value="UniProtKB-ARBA"/>
</dbReference>
<dbReference type="EMBL" id="RKLV01000011">
    <property type="protein sequence ID" value="MCX2819776.1"/>
    <property type="molecule type" value="Genomic_DNA"/>
</dbReference>
<reference evidence="3" key="1">
    <citation type="submission" date="2022-09" db="EMBL/GenBank/DDBJ databases">
        <title>Haloadaptaus new haloarchaeum isolated from saline soil.</title>
        <authorList>
            <person name="Duran-Viseras A."/>
            <person name="Sanchez-Porro C."/>
            <person name="Ventosa A."/>
        </authorList>
    </citation>
    <scope>NUCLEOTIDE SEQUENCE</scope>
    <source>
        <strain evidence="3">F3-133</strain>
    </source>
</reference>
<comment type="caution">
    <text evidence="3">The sequence shown here is derived from an EMBL/GenBank/DDBJ whole genome shotgun (WGS) entry which is preliminary data.</text>
</comment>
<dbReference type="PANTHER" id="PTHR35797:SF1">
    <property type="entry name" value="PROTEASE"/>
    <property type="match status" value="1"/>
</dbReference>
<keyword evidence="4" id="KW-1185">Reference proteome</keyword>
<feature type="transmembrane region" description="Helical" evidence="1">
    <location>
        <begin position="183"/>
        <end position="199"/>
    </location>
</feature>
<keyword evidence="1" id="KW-0812">Transmembrane</keyword>
<evidence type="ECO:0000313" key="4">
    <source>
        <dbReference type="Proteomes" id="UP001149411"/>
    </source>
</evidence>
<evidence type="ECO:0000313" key="3">
    <source>
        <dbReference type="EMBL" id="MCX2819776.1"/>
    </source>
</evidence>
<dbReference type="InterPro" id="IPR003675">
    <property type="entry name" value="Rce1/LyrA-like_dom"/>
</dbReference>
<name>A0A9Q4C5S0_9EURY</name>
<feature type="transmembrane region" description="Helical" evidence="1">
    <location>
        <begin position="44"/>
        <end position="61"/>
    </location>
</feature>
<keyword evidence="1" id="KW-0472">Membrane</keyword>
<evidence type="ECO:0000256" key="1">
    <source>
        <dbReference type="SAM" id="Phobius"/>
    </source>
</evidence>
<feature type="transmembrane region" description="Helical" evidence="1">
    <location>
        <begin position="82"/>
        <end position="104"/>
    </location>
</feature>
<feature type="transmembrane region" description="Helical" evidence="1">
    <location>
        <begin position="12"/>
        <end position="32"/>
    </location>
</feature>
<dbReference type="AlphaFoldDB" id="A0A9Q4C5S0"/>
<accession>A0A9Q4C5S0</accession>
<evidence type="ECO:0000259" key="2">
    <source>
        <dbReference type="Pfam" id="PF02517"/>
    </source>
</evidence>
<keyword evidence="1" id="KW-1133">Transmembrane helix</keyword>
<protein>
    <submittedName>
        <fullName evidence="3">Type II CAAX endopeptidase family protein</fullName>
    </submittedName>
</protein>
<sequence length="266" mass="28580">MGTLNGTASDRPILFFLAVLVAYSTAVATAIYTVLGGVSPRLRVAMYAWGPMVGAGVTVWMSDESLRNWLGQLRNLRVGVRWYLVGVGIMVIGTEFENIVALILGGDMSAPAAPPATYLFLFGFTLFFAGALEELGWRGFLQPRLQRRFSALSASIGIGLLWGLWHVPMILAGLGNFTNFGEYMVNIVAVSIIFGWLYNSTKAALPVVMITHASHNMPPVATGDVPAVFDFVSGDTVLYVSCAAIIVLYAGAQTLTQDRTPPDIPG</sequence>
<dbReference type="Pfam" id="PF02517">
    <property type="entry name" value="Rce1-like"/>
    <property type="match status" value="1"/>
</dbReference>
<dbReference type="GO" id="GO:0004175">
    <property type="term" value="F:endopeptidase activity"/>
    <property type="evidence" value="ECO:0007669"/>
    <property type="project" value="UniProtKB-ARBA"/>
</dbReference>
<dbReference type="RefSeq" id="WP_266088348.1">
    <property type="nucleotide sequence ID" value="NZ_RKLV01000011.1"/>
</dbReference>
<proteinExistence type="predicted"/>